<evidence type="ECO:0000313" key="2">
    <source>
        <dbReference type="Proteomes" id="UP000624709"/>
    </source>
</evidence>
<proteinExistence type="predicted"/>
<gene>
    <name evidence="1" type="ORF">Apa02nite_066310</name>
</gene>
<dbReference type="Proteomes" id="UP000624709">
    <property type="component" value="Unassembled WGS sequence"/>
</dbReference>
<dbReference type="EMBL" id="BOMS01000106">
    <property type="protein sequence ID" value="GIE70523.1"/>
    <property type="molecule type" value="Genomic_DNA"/>
</dbReference>
<name>A0ABQ4BIL2_9ACTN</name>
<evidence type="ECO:0000313" key="1">
    <source>
        <dbReference type="EMBL" id="GIE70523.1"/>
    </source>
</evidence>
<protein>
    <submittedName>
        <fullName evidence="1">Uncharacterized protein</fullName>
    </submittedName>
</protein>
<organism evidence="1 2">
    <name type="scientific">Actinoplanes palleronii</name>
    <dbReference type="NCBI Taxonomy" id="113570"/>
    <lineage>
        <taxon>Bacteria</taxon>
        <taxon>Bacillati</taxon>
        <taxon>Actinomycetota</taxon>
        <taxon>Actinomycetes</taxon>
        <taxon>Micromonosporales</taxon>
        <taxon>Micromonosporaceae</taxon>
        <taxon>Actinoplanes</taxon>
    </lineage>
</organism>
<keyword evidence="2" id="KW-1185">Reference proteome</keyword>
<reference evidence="1 2" key="1">
    <citation type="submission" date="2021-01" db="EMBL/GenBank/DDBJ databases">
        <title>Whole genome shotgun sequence of Actinoplanes palleronii NBRC 14916.</title>
        <authorList>
            <person name="Komaki H."/>
            <person name="Tamura T."/>
        </authorList>
    </citation>
    <scope>NUCLEOTIDE SEQUENCE [LARGE SCALE GENOMIC DNA]</scope>
    <source>
        <strain evidence="1 2">NBRC 14916</strain>
    </source>
</reference>
<comment type="caution">
    <text evidence="1">The sequence shown here is derived from an EMBL/GenBank/DDBJ whole genome shotgun (WGS) entry which is preliminary data.</text>
</comment>
<sequence>MQQHERLLTAQALNASLQHILQIHRTDFPAAQRPVAPEPPVPDRAGIYRHYEKQALAGIGLLQRSARVKAKQDAAAWTVTEVARQHAVLESTRGQWQHELDEQWRMLCANDPDVVLATLTEAFGDNEAAAAPVGIDGAEVSLVVLVPQVDDVIPEQMPEITASTVRFKKLTQTARADYYKWYVCGQVLVTVREAFAVSPALARATVAVLRDDGREVFGARAVSCLLAATVHRDRLDRVQWHQDDDSAAILNAVTDDVLLNVKGRTKALHPVDLSGEAEIAALIAAVDLDELTN</sequence>
<accession>A0ABQ4BIL2</accession>